<evidence type="ECO:0000256" key="2">
    <source>
        <dbReference type="SAM" id="Phobius"/>
    </source>
</evidence>
<dbReference type="EMBL" id="JAPEVG010000553">
    <property type="protein sequence ID" value="KAJ8457515.1"/>
    <property type="molecule type" value="Genomic_DNA"/>
</dbReference>
<proteinExistence type="predicted"/>
<feature type="region of interest" description="Disordered" evidence="1">
    <location>
        <begin position="199"/>
        <end position="223"/>
    </location>
</feature>
<dbReference type="AlphaFoldDB" id="A0AAD7THV7"/>
<feature type="transmembrane region" description="Helical" evidence="2">
    <location>
        <begin position="68"/>
        <end position="89"/>
    </location>
</feature>
<feature type="transmembrane region" description="Helical" evidence="2">
    <location>
        <begin position="12"/>
        <end position="35"/>
    </location>
</feature>
<comment type="caution">
    <text evidence="3">The sequence shown here is derived from an EMBL/GenBank/DDBJ whole genome shotgun (WGS) entry which is preliminary data.</text>
</comment>
<feature type="compositionally biased region" description="Low complexity" evidence="1">
    <location>
        <begin position="199"/>
        <end position="209"/>
    </location>
</feature>
<name>A0AAD7THV7_9APHY</name>
<protein>
    <submittedName>
        <fullName evidence="3">Uncharacterized protein</fullName>
    </submittedName>
</protein>
<reference evidence="3" key="1">
    <citation type="submission" date="2022-11" db="EMBL/GenBank/DDBJ databases">
        <title>Genome Sequence of Cubamyces cubensis.</title>
        <authorList>
            <person name="Buettner E."/>
        </authorList>
    </citation>
    <scope>NUCLEOTIDE SEQUENCE</scope>
    <source>
        <strain evidence="3">MPL-01</strain>
    </source>
</reference>
<keyword evidence="4" id="KW-1185">Reference proteome</keyword>
<keyword evidence="2" id="KW-0812">Transmembrane</keyword>
<evidence type="ECO:0000256" key="1">
    <source>
        <dbReference type="SAM" id="MobiDB-lite"/>
    </source>
</evidence>
<evidence type="ECO:0000313" key="3">
    <source>
        <dbReference type="EMBL" id="KAJ8457515.1"/>
    </source>
</evidence>
<sequence length="223" mass="23379">MVAASTPLKVPRLAALALTFVFGVVGFALGINALVKSNNQKDLVKQQAAPLGATVTIDTDDVFDVGCVVTAVCAALAVVSFASLVFLLFTRSTRTLTAQGLLLSFLTIWLFASLIPMSDFVANRQAKVTAFIGAVPVPDSLIQSVQQELGVSSVYNQIGYLKNAVILPWFAFLFGAISSVLSLAAARRARYTPASAAAAPAAASEPAPSFKEKGDTNIEQVQV</sequence>
<gene>
    <name evidence="3" type="ORF">ONZ51_g11484</name>
</gene>
<evidence type="ECO:0000313" key="4">
    <source>
        <dbReference type="Proteomes" id="UP001215151"/>
    </source>
</evidence>
<keyword evidence="2" id="KW-0472">Membrane</keyword>
<dbReference type="Proteomes" id="UP001215151">
    <property type="component" value="Unassembled WGS sequence"/>
</dbReference>
<feature type="transmembrane region" description="Helical" evidence="2">
    <location>
        <begin position="96"/>
        <end position="115"/>
    </location>
</feature>
<keyword evidence="2" id="KW-1133">Transmembrane helix</keyword>
<feature type="transmembrane region" description="Helical" evidence="2">
    <location>
        <begin position="166"/>
        <end position="186"/>
    </location>
</feature>
<accession>A0AAD7THV7</accession>
<organism evidence="3 4">
    <name type="scientific">Trametes cubensis</name>
    <dbReference type="NCBI Taxonomy" id="1111947"/>
    <lineage>
        <taxon>Eukaryota</taxon>
        <taxon>Fungi</taxon>
        <taxon>Dikarya</taxon>
        <taxon>Basidiomycota</taxon>
        <taxon>Agaricomycotina</taxon>
        <taxon>Agaricomycetes</taxon>
        <taxon>Polyporales</taxon>
        <taxon>Polyporaceae</taxon>
        <taxon>Trametes</taxon>
    </lineage>
</organism>